<dbReference type="EMBL" id="MT898277">
    <property type="protein sequence ID" value="QOS24780.1"/>
    <property type="molecule type" value="Genomic_DNA"/>
</dbReference>
<accession>A0A7M1WCJ6</accession>
<dbReference type="SMR" id="A0A7M1WCJ6"/>
<sequence>MIIKSIHKFIPGNFYNQLKVIYYELRRDKIFEKCHGYKPNIKSPQSFNEKIYFRKYFGNFENMARIADKYKVRDYVKGKIGEEYLIPLLGVYENFTIKDWNDLPNSFVLKTNHGSGCKHIEIVKNKSDSDAEYIISKFKNAIKDNYGQIGHQPFYSKIKRKIIAEKYLDTGSFTPDDFKIHCFKNKTIIQVDRGRYENHQRSLFDENWEKLNYKLNSSYSDVEGLTRPKNLIKMIQLAKKLADGFDYIRVDFYNIDGELFFGELTQTHGNGTEDFKPTCIDYEWGKYWELDVSNKTLYGKINNKL</sequence>
<dbReference type="InterPro" id="IPR029465">
    <property type="entry name" value="ATPgrasp_TupA"/>
</dbReference>
<gene>
    <name evidence="1" type="ORF">VP308_00025</name>
</gene>
<evidence type="ECO:0000313" key="1">
    <source>
        <dbReference type="EMBL" id="QOS24780.1"/>
    </source>
</evidence>
<proteinExistence type="predicted"/>
<dbReference type="Pfam" id="PF14305">
    <property type="entry name" value="ATPgrasp_TupA"/>
    <property type="match status" value="1"/>
</dbReference>
<reference evidence="1" key="1">
    <citation type="submission" date="2020-08" db="EMBL/GenBank/DDBJ databases">
        <title>Genetic structure, function and evolution of capsule biosynthesis loci in Vibrio parahaemolyticus.</title>
        <authorList>
            <person name="Li L."/>
            <person name="Bian S."/>
        </authorList>
    </citation>
    <scope>NUCLEOTIDE SEQUENCE</scope>
    <source>
        <strain evidence="1">VP308</strain>
    </source>
</reference>
<dbReference type="SUPFAM" id="SSF56059">
    <property type="entry name" value="Glutathione synthetase ATP-binding domain-like"/>
    <property type="match status" value="1"/>
</dbReference>
<protein>
    <submittedName>
        <fullName evidence="1">Uncharacterized protein</fullName>
    </submittedName>
</protein>
<dbReference type="RefSeq" id="WP_025499228.1">
    <property type="nucleotide sequence ID" value="NZ_CP069236.1"/>
</dbReference>
<dbReference type="AlphaFoldDB" id="A0A7M1WCJ6"/>
<name>A0A7M1WCJ6_VIBPH</name>
<organism evidence="1">
    <name type="scientific">Vibrio parahaemolyticus</name>
    <dbReference type="NCBI Taxonomy" id="670"/>
    <lineage>
        <taxon>Bacteria</taxon>
        <taxon>Pseudomonadati</taxon>
        <taxon>Pseudomonadota</taxon>
        <taxon>Gammaproteobacteria</taxon>
        <taxon>Vibrionales</taxon>
        <taxon>Vibrionaceae</taxon>
        <taxon>Vibrio</taxon>
    </lineage>
</organism>